<dbReference type="PANTHER" id="PTHR30055">
    <property type="entry name" value="HTH-TYPE TRANSCRIPTIONAL REGULATOR RUTR"/>
    <property type="match status" value="1"/>
</dbReference>
<dbReference type="RefSeq" id="WP_344647647.1">
    <property type="nucleotide sequence ID" value="NZ_BAAAGX010000006.1"/>
</dbReference>
<evidence type="ECO:0000256" key="1">
    <source>
        <dbReference type="ARBA" id="ARBA00023125"/>
    </source>
</evidence>
<keyword evidence="1 2" id="KW-0238">DNA-binding</keyword>
<evidence type="ECO:0000259" key="3">
    <source>
        <dbReference type="PROSITE" id="PS50977"/>
    </source>
</evidence>
<name>A0ABP3DCC7_9ACTN</name>
<dbReference type="InterPro" id="IPR009057">
    <property type="entry name" value="Homeodomain-like_sf"/>
</dbReference>
<reference evidence="5" key="1">
    <citation type="journal article" date="2019" name="Int. J. Syst. Evol. Microbiol.">
        <title>The Global Catalogue of Microorganisms (GCM) 10K type strain sequencing project: providing services to taxonomists for standard genome sequencing and annotation.</title>
        <authorList>
            <consortium name="The Broad Institute Genomics Platform"/>
            <consortium name="The Broad Institute Genome Sequencing Center for Infectious Disease"/>
            <person name="Wu L."/>
            <person name="Ma J."/>
        </authorList>
    </citation>
    <scope>NUCLEOTIDE SEQUENCE [LARGE SCALE GENOMIC DNA]</scope>
    <source>
        <strain evidence="5">JCM 10425</strain>
    </source>
</reference>
<organism evidence="4 5">
    <name type="scientific">Cryptosporangium japonicum</name>
    <dbReference type="NCBI Taxonomy" id="80872"/>
    <lineage>
        <taxon>Bacteria</taxon>
        <taxon>Bacillati</taxon>
        <taxon>Actinomycetota</taxon>
        <taxon>Actinomycetes</taxon>
        <taxon>Cryptosporangiales</taxon>
        <taxon>Cryptosporangiaceae</taxon>
        <taxon>Cryptosporangium</taxon>
    </lineage>
</organism>
<sequence>MATRLSADERRKMVLDAALSEFARGGLDGTSTETIAHRAGISQPYLFRLFPTKKALFVAAVEQCFQLILDTFEEATEGLAGENAMIAMGEAYAKLIGDRGLLMLQMQAYSRCDDEEVRIATREGYGRLWQAVERIGGCDEESVRQFFAYGMLWNVVAAMNLDEYDAPWAQMCLPEDMRGKLNFD</sequence>
<dbReference type="SUPFAM" id="SSF46689">
    <property type="entry name" value="Homeodomain-like"/>
    <property type="match status" value="1"/>
</dbReference>
<comment type="caution">
    <text evidence="4">The sequence shown here is derived from an EMBL/GenBank/DDBJ whole genome shotgun (WGS) entry which is preliminary data.</text>
</comment>
<evidence type="ECO:0000256" key="2">
    <source>
        <dbReference type="PROSITE-ProRule" id="PRU00335"/>
    </source>
</evidence>
<evidence type="ECO:0000313" key="5">
    <source>
        <dbReference type="Proteomes" id="UP001500967"/>
    </source>
</evidence>
<dbReference type="Gene3D" id="1.10.357.10">
    <property type="entry name" value="Tetracycline Repressor, domain 2"/>
    <property type="match status" value="1"/>
</dbReference>
<gene>
    <name evidence="4" type="ORF">GCM10009539_11210</name>
</gene>
<feature type="domain" description="HTH tetR-type" evidence="3">
    <location>
        <begin position="8"/>
        <end position="68"/>
    </location>
</feature>
<dbReference type="Pfam" id="PF00440">
    <property type="entry name" value="TetR_N"/>
    <property type="match status" value="1"/>
</dbReference>
<accession>A0ABP3DCC7</accession>
<dbReference type="PANTHER" id="PTHR30055:SF146">
    <property type="entry name" value="HTH-TYPE TRANSCRIPTIONAL DUAL REGULATOR CECR"/>
    <property type="match status" value="1"/>
</dbReference>
<dbReference type="Proteomes" id="UP001500967">
    <property type="component" value="Unassembled WGS sequence"/>
</dbReference>
<dbReference type="PRINTS" id="PR00455">
    <property type="entry name" value="HTHTETR"/>
</dbReference>
<feature type="DNA-binding region" description="H-T-H motif" evidence="2">
    <location>
        <begin position="31"/>
        <end position="50"/>
    </location>
</feature>
<keyword evidence="5" id="KW-1185">Reference proteome</keyword>
<evidence type="ECO:0000313" key="4">
    <source>
        <dbReference type="EMBL" id="GAA0227519.1"/>
    </source>
</evidence>
<proteinExistence type="predicted"/>
<dbReference type="InterPro" id="IPR001647">
    <property type="entry name" value="HTH_TetR"/>
</dbReference>
<dbReference type="InterPro" id="IPR050109">
    <property type="entry name" value="HTH-type_TetR-like_transc_reg"/>
</dbReference>
<protein>
    <submittedName>
        <fullName evidence="4">TetR family transcriptional regulator</fullName>
    </submittedName>
</protein>
<dbReference type="EMBL" id="BAAAGX010000006">
    <property type="protein sequence ID" value="GAA0227519.1"/>
    <property type="molecule type" value="Genomic_DNA"/>
</dbReference>
<dbReference type="PROSITE" id="PS50977">
    <property type="entry name" value="HTH_TETR_2"/>
    <property type="match status" value="1"/>
</dbReference>